<comment type="similarity">
    <text evidence="2">Belongs to the NEMF family.</text>
</comment>
<feature type="coiled-coil region" evidence="5">
    <location>
        <begin position="42"/>
        <end position="69"/>
    </location>
</feature>
<dbReference type="VEuPathDB" id="MicrosporidiaDB:CWI37_0782p0010"/>
<comment type="caution">
    <text evidence="8">The sequence shown here is derived from an EMBL/GenBank/DDBJ whole genome shotgun (WGS) entry which is preliminary data.</text>
</comment>
<dbReference type="GO" id="GO:0000049">
    <property type="term" value="F:tRNA binding"/>
    <property type="evidence" value="ECO:0007669"/>
    <property type="project" value="TreeGrafter"/>
</dbReference>
<protein>
    <submittedName>
        <fullName evidence="8">DUF814 domain-containing protein</fullName>
    </submittedName>
</protein>
<dbReference type="Pfam" id="PF05670">
    <property type="entry name" value="NFACT-R_1"/>
    <property type="match status" value="2"/>
</dbReference>
<accession>A0A4Q9L2D7</accession>
<dbReference type="GO" id="GO:1990112">
    <property type="term" value="C:RQC complex"/>
    <property type="evidence" value="ECO:0007669"/>
    <property type="project" value="TreeGrafter"/>
</dbReference>
<evidence type="ECO:0000256" key="1">
    <source>
        <dbReference type="ARBA" id="ARBA00004496"/>
    </source>
</evidence>
<feature type="coiled-coil region" evidence="5">
    <location>
        <begin position="222"/>
        <end position="256"/>
    </location>
</feature>
<reference evidence="8 9" key="1">
    <citation type="submission" date="2017-12" db="EMBL/GenBank/DDBJ databases">
        <authorList>
            <person name="Pombert J.-F."/>
            <person name="Haag K.L."/>
            <person name="Ebert D."/>
        </authorList>
    </citation>
    <scope>NUCLEOTIDE SEQUENCE [LARGE SCALE GENOMIC DNA]</scope>
    <source>
        <strain evidence="8">FI-OER-3-3</strain>
    </source>
</reference>
<dbReference type="Proteomes" id="UP000292362">
    <property type="component" value="Unassembled WGS sequence"/>
</dbReference>
<evidence type="ECO:0000256" key="5">
    <source>
        <dbReference type="SAM" id="Coils"/>
    </source>
</evidence>
<name>A0A4Q9L2D7_9MICR</name>
<dbReference type="PANTHER" id="PTHR15239:SF6">
    <property type="entry name" value="RIBOSOME QUALITY CONTROL COMPLEX SUBUNIT NEMF"/>
    <property type="match status" value="1"/>
</dbReference>
<dbReference type="Pfam" id="PF11923">
    <property type="entry name" value="NFACT-C"/>
    <property type="match status" value="1"/>
</dbReference>
<dbReference type="GO" id="GO:0072344">
    <property type="term" value="P:rescue of stalled ribosome"/>
    <property type="evidence" value="ECO:0007669"/>
    <property type="project" value="TreeGrafter"/>
</dbReference>
<dbReference type="GO" id="GO:0005737">
    <property type="term" value="C:cytoplasm"/>
    <property type="evidence" value="ECO:0007669"/>
    <property type="project" value="UniProtKB-SubCell"/>
</dbReference>
<organism evidence="8 9">
    <name type="scientific">Hamiltosporidium tvaerminnensis</name>
    <dbReference type="NCBI Taxonomy" id="1176355"/>
    <lineage>
        <taxon>Eukaryota</taxon>
        <taxon>Fungi</taxon>
        <taxon>Fungi incertae sedis</taxon>
        <taxon>Microsporidia</taxon>
        <taxon>Dubosqiidae</taxon>
        <taxon>Hamiltosporidium</taxon>
    </lineage>
</organism>
<dbReference type="InterPro" id="IPR008532">
    <property type="entry name" value="NFACT_RNA-bd"/>
</dbReference>
<evidence type="ECO:0000256" key="3">
    <source>
        <dbReference type="ARBA" id="ARBA00022490"/>
    </source>
</evidence>
<evidence type="ECO:0000313" key="8">
    <source>
        <dbReference type="EMBL" id="TBU01185.1"/>
    </source>
</evidence>
<dbReference type="InterPro" id="IPR051608">
    <property type="entry name" value="RQC_Subunit_NEMF"/>
</dbReference>
<proteinExistence type="inferred from homology"/>
<keyword evidence="3" id="KW-0963">Cytoplasm</keyword>
<evidence type="ECO:0000313" key="9">
    <source>
        <dbReference type="Proteomes" id="UP000292362"/>
    </source>
</evidence>
<feature type="non-terminal residue" evidence="8">
    <location>
        <position position="1"/>
    </location>
</feature>
<evidence type="ECO:0000256" key="4">
    <source>
        <dbReference type="ARBA" id="ARBA00023054"/>
    </source>
</evidence>
<comment type="subcellular location">
    <subcellularLocation>
        <location evidence="1">Cytoplasm</location>
    </subcellularLocation>
</comment>
<evidence type="ECO:0000259" key="6">
    <source>
        <dbReference type="Pfam" id="PF05670"/>
    </source>
</evidence>
<evidence type="ECO:0000259" key="7">
    <source>
        <dbReference type="Pfam" id="PF11923"/>
    </source>
</evidence>
<gene>
    <name evidence="8" type="ORF">CWI37_0782p0010</name>
</gene>
<dbReference type="AlphaFoldDB" id="A0A4Q9L2D7"/>
<evidence type="ECO:0000256" key="2">
    <source>
        <dbReference type="ARBA" id="ARBA00008318"/>
    </source>
</evidence>
<feature type="domain" description="NFACT RNA-binding" evidence="6">
    <location>
        <begin position="266"/>
        <end position="339"/>
    </location>
</feature>
<dbReference type="PANTHER" id="PTHR15239">
    <property type="entry name" value="NUCLEAR EXPORT MEDIATOR FACTOR NEMF"/>
    <property type="match status" value="1"/>
</dbReference>
<dbReference type="EMBL" id="PITJ01000782">
    <property type="protein sequence ID" value="TBU01185.1"/>
    <property type="molecule type" value="Genomic_DNA"/>
</dbReference>
<sequence>NKNIINIKNDTDETYNEEIIEDNELVDYTATFDILVSFQKNISNQYDKIRKIKEKIEKSENSYEFVIKKVTKRFEKTNISSKKDKKRVVAVQQPSKLLWFRKFHFFFTKNHFLVLGGKNSSQNETLVKKYLEKNDFYFHGDIQGSASVILKSKIPKNIFKISKIDFENEKINKNKETEFEKLNKEFDFEKINENKEFEYFKEQMEKINNSNEMEKINNSMKNKELNNSMKNKNKELNDLNENEMEKINNLNEMKETKKPLNEDIEDGNNSYLLKDFSNEQIIEKPEEIDISQAADLTLCMSKCWENNVIGGVYYVSEEQVSKSCESGEYVTKGGFIVRGKKNYVTTFRLEMGVGIYFKLKNNLKNEEIIFTEKIKENEKKIKKNKKIKENKEIKEGDEMEENKKNKGRDEIKEIGIDEMEENKKNKGRDEIDKNTFKNIQNRNIIRYDDFIFVTSLFGDENVEYCFPYCAPWKSLRNNKFKVRLLPGNVKKGKLIKEVVGKFLGQANEFEKGFIKKVGVEEFMEAIFFGCKIGKDI</sequence>
<feature type="domain" description="NFACT protein C-terminal" evidence="7">
    <location>
        <begin position="454"/>
        <end position="506"/>
    </location>
</feature>
<dbReference type="GO" id="GO:0043023">
    <property type="term" value="F:ribosomal large subunit binding"/>
    <property type="evidence" value="ECO:0007669"/>
    <property type="project" value="TreeGrafter"/>
</dbReference>
<dbReference type="InterPro" id="IPR021846">
    <property type="entry name" value="NFACT-C"/>
</dbReference>
<feature type="domain" description="NFACT RNA-binding" evidence="6">
    <location>
        <begin position="102"/>
        <end position="153"/>
    </location>
</feature>
<keyword evidence="4 5" id="KW-0175">Coiled coil</keyword>